<keyword evidence="1" id="KW-0472">Membrane</keyword>
<evidence type="ECO:0000313" key="2">
    <source>
        <dbReference type="EMBL" id="WNQ13016.1"/>
    </source>
</evidence>
<dbReference type="Proteomes" id="UP001305702">
    <property type="component" value="Chromosome"/>
</dbReference>
<dbReference type="PANTHER" id="PTHR36443">
    <property type="entry name" value="BSR5223 PROTEIN"/>
    <property type="match status" value="1"/>
</dbReference>
<keyword evidence="1" id="KW-0812">Transmembrane</keyword>
<name>A0AA96RH02_9BACL</name>
<evidence type="ECO:0000256" key="1">
    <source>
        <dbReference type="SAM" id="Phobius"/>
    </source>
</evidence>
<reference evidence="2 3" key="1">
    <citation type="submission" date="2022-02" db="EMBL/GenBank/DDBJ databases">
        <title>Paenibacillus sp. MBLB1776 Whole Genome Shotgun Sequencing.</title>
        <authorList>
            <person name="Hwang C.Y."/>
            <person name="Cho E.-S."/>
            <person name="Seo M.-J."/>
        </authorList>
    </citation>
    <scope>NUCLEOTIDE SEQUENCE [LARGE SCALE GENOMIC DNA]</scope>
    <source>
        <strain evidence="2 3">MBLB1776</strain>
    </source>
</reference>
<feature type="transmembrane region" description="Helical" evidence="1">
    <location>
        <begin position="45"/>
        <end position="68"/>
    </location>
</feature>
<keyword evidence="3" id="KW-1185">Reference proteome</keyword>
<feature type="transmembrane region" description="Helical" evidence="1">
    <location>
        <begin position="7"/>
        <end position="25"/>
    </location>
</feature>
<proteinExistence type="predicted"/>
<gene>
    <name evidence="2" type="ORF">MJA45_08315</name>
</gene>
<dbReference type="RefSeq" id="WP_315606796.1">
    <property type="nucleotide sequence ID" value="NZ_CP130318.1"/>
</dbReference>
<organism evidence="2 3">
    <name type="scientific">Paenibacillus aurantius</name>
    <dbReference type="NCBI Taxonomy" id="2918900"/>
    <lineage>
        <taxon>Bacteria</taxon>
        <taxon>Bacillati</taxon>
        <taxon>Bacillota</taxon>
        <taxon>Bacilli</taxon>
        <taxon>Bacillales</taxon>
        <taxon>Paenibacillaceae</taxon>
        <taxon>Paenibacillus</taxon>
    </lineage>
</organism>
<accession>A0AA96RH02</accession>
<dbReference type="PANTHER" id="PTHR36443:SF1">
    <property type="entry name" value="BSR5223 PROTEIN"/>
    <property type="match status" value="1"/>
</dbReference>
<dbReference type="InterPro" id="IPR021320">
    <property type="entry name" value="DUF2905"/>
</dbReference>
<dbReference type="Pfam" id="PF11146">
    <property type="entry name" value="DUF2905"/>
    <property type="match status" value="1"/>
</dbReference>
<dbReference type="KEGG" id="paun:MJA45_08315"/>
<dbReference type="AlphaFoldDB" id="A0AA96RH02"/>
<evidence type="ECO:0000313" key="3">
    <source>
        <dbReference type="Proteomes" id="UP001305702"/>
    </source>
</evidence>
<dbReference type="EMBL" id="CP130318">
    <property type="protein sequence ID" value="WNQ13016.1"/>
    <property type="molecule type" value="Genomic_DNA"/>
</dbReference>
<keyword evidence="1" id="KW-1133">Transmembrane helix</keyword>
<protein>
    <submittedName>
        <fullName evidence="2">DUF2905 domain-containing protein</fullName>
    </submittedName>
</protein>
<sequence length="103" mass="11533">MHPFVKGLLYGGTSLLAAGLYWYISGCFFHMGKLPGDLVFVKNHVYFYFPLMSTILLSLFASAILGFLRLLRLVKARQPAAVRVHSQPGMSGQRWTGPMQGQR</sequence>